<comment type="caution">
    <text evidence="1">The sequence shown here is derived from an EMBL/GenBank/DDBJ whole genome shotgun (WGS) entry which is preliminary data.</text>
</comment>
<reference evidence="1" key="1">
    <citation type="submission" date="2021-02" db="EMBL/GenBank/DDBJ databases">
        <authorList>
            <person name="Dougan E. K."/>
            <person name="Rhodes N."/>
            <person name="Thang M."/>
            <person name="Chan C."/>
        </authorList>
    </citation>
    <scope>NUCLEOTIDE SEQUENCE</scope>
</reference>
<sequence length="72" mass="8282">MDLTAWHKKHIESKEWNRLFAEGKLAENPSQHLWAFGVAGWVKRLLGIESRSTLEFIVIPICTNRNLLAAHT</sequence>
<keyword evidence="2" id="KW-1185">Reference proteome</keyword>
<dbReference type="EMBL" id="CAJNJA010074797">
    <property type="protein sequence ID" value="CAE7913455.1"/>
    <property type="molecule type" value="Genomic_DNA"/>
</dbReference>
<dbReference type="AlphaFoldDB" id="A0A813BSB8"/>
<evidence type="ECO:0000313" key="2">
    <source>
        <dbReference type="Proteomes" id="UP000601435"/>
    </source>
</evidence>
<dbReference type="Proteomes" id="UP000601435">
    <property type="component" value="Unassembled WGS sequence"/>
</dbReference>
<gene>
    <name evidence="1" type="ORF">SNEC2469_LOCUS31206</name>
</gene>
<accession>A0A813BSB8</accession>
<proteinExistence type="predicted"/>
<organism evidence="1 2">
    <name type="scientific">Symbiodinium necroappetens</name>
    <dbReference type="NCBI Taxonomy" id="1628268"/>
    <lineage>
        <taxon>Eukaryota</taxon>
        <taxon>Sar</taxon>
        <taxon>Alveolata</taxon>
        <taxon>Dinophyceae</taxon>
        <taxon>Suessiales</taxon>
        <taxon>Symbiodiniaceae</taxon>
        <taxon>Symbiodinium</taxon>
    </lineage>
</organism>
<name>A0A813BSB8_9DINO</name>
<evidence type="ECO:0000313" key="1">
    <source>
        <dbReference type="EMBL" id="CAE7913455.1"/>
    </source>
</evidence>
<protein>
    <submittedName>
        <fullName evidence="1">Uncharacterized protein</fullName>
    </submittedName>
</protein>